<dbReference type="PROSITE" id="PS50921">
    <property type="entry name" value="ANTAR"/>
    <property type="match status" value="1"/>
</dbReference>
<evidence type="ECO:0000259" key="2">
    <source>
        <dbReference type="PROSITE" id="PS50110"/>
    </source>
</evidence>
<dbReference type="Gene3D" id="1.10.10.10">
    <property type="entry name" value="Winged helix-like DNA-binding domain superfamily/Winged helix DNA-binding domain"/>
    <property type="match status" value="1"/>
</dbReference>
<dbReference type="GO" id="GO:0003723">
    <property type="term" value="F:RNA binding"/>
    <property type="evidence" value="ECO:0007669"/>
    <property type="project" value="InterPro"/>
</dbReference>
<evidence type="ECO:0000313" key="5">
    <source>
        <dbReference type="Proteomes" id="UP000193409"/>
    </source>
</evidence>
<dbReference type="InterPro" id="IPR008327">
    <property type="entry name" value="Sig_transdc_resp-reg_antiterm"/>
</dbReference>
<sequence length="206" mass="22209">MAARRGAAYIRPVSSKLRITVVDADPERAHMIVDGLCEAGDFEVTVLGDDTGLARKLADLAPDVVLIDLANPSRDTLEQLSVATGANSRPVAMFVDRSDPEMTRAAIQAGLSAYVVDGLKKERIKPVIDAAITRFHMLSQMRSELNAAKAALAERKMIERAKGLLIQARGISEDQAYALLRKTAMDQGKKVAEVAQALITAAELLK</sequence>
<dbReference type="InterPro" id="IPR036388">
    <property type="entry name" value="WH-like_DNA-bd_sf"/>
</dbReference>
<feature type="domain" description="ANTAR" evidence="3">
    <location>
        <begin position="138"/>
        <end position="199"/>
    </location>
</feature>
<dbReference type="SMART" id="SM01012">
    <property type="entry name" value="ANTAR"/>
    <property type="match status" value="1"/>
</dbReference>
<dbReference type="InterPro" id="IPR011006">
    <property type="entry name" value="CheY-like_superfamily"/>
</dbReference>
<name>A0A1Y5RE13_9RHOB</name>
<evidence type="ECO:0000256" key="1">
    <source>
        <dbReference type="PROSITE-ProRule" id="PRU00169"/>
    </source>
</evidence>
<feature type="modified residue" description="4-aspartylphosphate" evidence="1">
    <location>
        <position position="68"/>
    </location>
</feature>
<dbReference type="AlphaFoldDB" id="A0A1Y5RE13"/>
<dbReference type="SUPFAM" id="SSF52172">
    <property type="entry name" value="CheY-like"/>
    <property type="match status" value="1"/>
</dbReference>
<proteinExistence type="predicted"/>
<keyword evidence="5" id="KW-1185">Reference proteome</keyword>
<dbReference type="PIRSF" id="PIRSF036382">
    <property type="entry name" value="RR_antiterm"/>
    <property type="match status" value="1"/>
</dbReference>
<dbReference type="PROSITE" id="PS50110">
    <property type="entry name" value="RESPONSE_REGULATORY"/>
    <property type="match status" value="1"/>
</dbReference>
<evidence type="ECO:0000313" key="4">
    <source>
        <dbReference type="EMBL" id="SLN15255.1"/>
    </source>
</evidence>
<gene>
    <name evidence="4" type="primary">pdtaR</name>
    <name evidence="4" type="ORF">PSA7680_00387</name>
</gene>
<dbReference type="InterPro" id="IPR005561">
    <property type="entry name" value="ANTAR"/>
</dbReference>
<organism evidence="4 5">
    <name type="scientific">Pseudoruegeria aquimaris</name>
    <dbReference type="NCBI Taxonomy" id="393663"/>
    <lineage>
        <taxon>Bacteria</taxon>
        <taxon>Pseudomonadati</taxon>
        <taxon>Pseudomonadota</taxon>
        <taxon>Alphaproteobacteria</taxon>
        <taxon>Rhodobacterales</taxon>
        <taxon>Roseobacteraceae</taxon>
        <taxon>Pseudoruegeria</taxon>
    </lineage>
</organism>
<dbReference type="InterPro" id="IPR001789">
    <property type="entry name" value="Sig_transdc_resp-reg_receiver"/>
</dbReference>
<reference evidence="4 5" key="1">
    <citation type="submission" date="2017-03" db="EMBL/GenBank/DDBJ databases">
        <authorList>
            <person name="Afonso C.L."/>
            <person name="Miller P.J."/>
            <person name="Scott M.A."/>
            <person name="Spackman E."/>
            <person name="Goraichik I."/>
            <person name="Dimitrov K.M."/>
            <person name="Suarez D.L."/>
            <person name="Swayne D.E."/>
        </authorList>
    </citation>
    <scope>NUCLEOTIDE SEQUENCE [LARGE SCALE GENOMIC DNA]</scope>
    <source>
        <strain evidence="4 5">CECT 7680</strain>
    </source>
</reference>
<dbReference type="EMBL" id="FWFQ01000002">
    <property type="protein sequence ID" value="SLN15255.1"/>
    <property type="molecule type" value="Genomic_DNA"/>
</dbReference>
<dbReference type="Gene3D" id="3.40.50.2300">
    <property type="match status" value="1"/>
</dbReference>
<dbReference type="GO" id="GO:0000160">
    <property type="term" value="P:phosphorelay signal transduction system"/>
    <property type="evidence" value="ECO:0007669"/>
    <property type="project" value="InterPro"/>
</dbReference>
<accession>A0A1Y5RE13</accession>
<dbReference type="Proteomes" id="UP000193409">
    <property type="component" value="Unassembled WGS sequence"/>
</dbReference>
<keyword evidence="1" id="KW-0597">Phosphoprotein</keyword>
<protein>
    <submittedName>
        <fullName evidence="4">Putative transcriptional regulatory protein pdtaR</fullName>
    </submittedName>
</protein>
<feature type="domain" description="Response regulatory" evidence="2">
    <location>
        <begin position="18"/>
        <end position="132"/>
    </location>
</feature>
<evidence type="ECO:0000259" key="3">
    <source>
        <dbReference type="PROSITE" id="PS50921"/>
    </source>
</evidence>
<dbReference type="Pfam" id="PF03861">
    <property type="entry name" value="ANTAR"/>
    <property type="match status" value="1"/>
</dbReference>